<proteinExistence type="predicted"/>
<name>A0ABV7DBJ8_9HYPH</name>
<accession>A0ABV7DBJ8</accession>
<dbReference type="Proteomes" id="UP001595377">
    <property type="component" value="Unassembled WGS sequence"/>
</dbReference>
<dbReference type="Pfam" id="PF16998">
    <property type="entry name" value="17kDa_Anti_2"/>
    <property type="match status" value="1"/>
</dbReference>
<reference evidence="3" key="1">
    <citation type="journal article" date="2019" name="Int. J. Syst. Evol. Microbiol.">
        <title>The Global Catalogue of Microorganisms (GCM) 10K type strain sequencing project: providing services to taxonomists for standard genome sequencing and annotation.</title>
        <authorList>
            <consortium name="The Broad Institute Genomics Platform"/>
            <consortium name="The Broad Institute Genome Sequencing Center for Infectious Disease"/>
            <person name="Wu L."/>
            <person name="Ma J."/>
        </authorList>
    </citation>
    <scope>NUCLEOTIDE SEQUENCE [LARGE SCALE GENOMIC DNA]</scope>
    <source>
        <strain evidence="3">KCTC 52677</strain>
    </source>
</reference>
<evidence type="ECO:0000313" key="3">
    <source>
        <dbReference type="Proteomes" id="UP001595377"/>
    </source>
</evidence>
<protein>
    <submittedName>
        <fullName evidence="2">RT0821/Lpp0805 family surface protein</fullName>
    </submittedName>
</protein>
<gene>
    <name evidence="2" type="ORF">ACFOHH_03360</name>
</gene>
<evidence type="ECO:0000259" key="1">
    <source>
        <dbReference type="Pfam" id="PF16998"/>
    </source>
</evidence>
<organism evidence="2 3">
    <name type="scientific">Shinella pollutisoli</name>
    <dbReference type="NCBI Taxonomy" id="2250594"/>
    <lineage>
        <taxon>Bacteria</taxon>
        <taxon>Pseudomonadati</taxon>
        <taxon>Pseudomonadota</taxon>
        <taxon>Alphaproteobacteria</taxon>
        <taxon>Hyphomicrobiales</taxon>
        <taxon>Rhizobiaceae</taxon>
        <taxon>Shinella</taxon>
    </lineage>
</organism>
<dbReference type="RefSeq" id="WP_257317452.1">
    <property type="nucleotide sequence ID" value="NZ_JANFDG010000029.1"/>
</dbReference>
<dbReference type="InterPro" id="IPR032635">
    <property type="entry name" value="Anti_2"/>
</dbReference>
<keyword evidence="3" id="KW-1185">Reference proteome</keyword>
<comment type="caution">
    <text evidence="2">The sequence shown here is derived from an EMBL/GenBank/DDBJ whole genome shotgun (WGS) entry which is preliminary data.</text>
</comment>
<sequence>MAAVSVVLLCGCTSTLDLFPTGKVDTAVKTSSVGGAQGKDRVSDETTIRNAVSSVDIQRNAGNPIPWANSASGSAGVISRIAEQRDEAGRLCRDFVTTRHSYQGIANFRGRTCAGGDGEWMLLSFDRQG</sequence>
<dbReference type="EMBL" id="JBHRSP010000004">
    <property type="protein sequence ID" value="MFC3072135.1"/>
    <property type="molecule type" value="Genomic_DNA"/>
</dbReference>
<feature type="domain" description="Surface antigen" evidence="1">
    <location>
        <begin position="21"/>
        <end position="127"/>
    </location>
</feature>
<evidence type="ECO:0000313" key="2">
    <source>
        <dbReference type="EMBL" id="MFC3072135.1"/>
    </source>
</evidence>